<dbReference type="InterPro" id="IPR037401">
    <property type="entry name" value="SnoaL-like"/>
</dbReference>
<accession>A0A1F6TJV8</accession>
<organism evidence="3 4">
    <name type="scientific">Candidatus Muproteobacteria bacterium RBG_16_65_34</name>
    <dbReference type="NCBI Taxonomy" id="1817760"/>
    <lineage>
        <taxon>Bacteria</taxon>
        <taxon>Pseudomonadati</taxon>
        <taxon>Pseudomonadota</taxon>
        <taxon>Candidatus Muproteobacteria</taxon>
    </lineage>
</organism>
<keyword evidence="1" id="KW-0732">Signal</keyword>
<dbReference type="SUPFAM" id="SSF54427">
    <property type="entry name" value="NTF2-like"/>
    <property type="match status" value="1"/>
</dbReference>
<dbReference type="InterPro" id="IPR032710">
    <property type="entry name" value="NTF2-like_dom_sf"/>
</dbReference>
<dbReference type="Proteomes" id="UP000178885">
    <property type="component" value="Unassembled WGS sequence"/>
</dbReference>
<dbReference type="STRING" id="1817760.A2151_01460"/>
<evidence type="ECO:0000256" key="1">
    <source>
        <dbReference type="SAM" id="SignalP"/>
    </source>
</evidence>
<dbReference type="AlphaFoldDB" id="A0A1F6TJV8"/>
<name>A0A1F6TJV8_9PROT</name>
<sequence>MNTRHTVFSGILLLAFSGVAFAGATDDAQRHFKAVAAGEVGGIMQGYADNAHLAWVGGPLNGTYVGTDKIKEVWGKFTKANAPLEASVTRLEESANPAGATVTANVEFKGKSTIKVRYVLTYRDGKLVNEIWQIDPKLASY</sequence>
<reference evidence="3 4" key="1">
    <citation type="journal article" date="2016" name="Nat. Commun.">
        <title>Thousands of microbial genomes shed light on interconnected biogeochemical processes in an aquifer system.</title>
        <authorList>
            <person name="Anantharaman K."/>
            <person name="Brown C.T."/>
            <person name="Hug L.A."/>
            <person name="Sharon I."/>
            <person name="Castelle C.J."/>
            <person name="Probst A.J."/>
            <person name="Thomas B.C."/>
            <person name="Singh A."/>
            <person name="Wilkins M.J."/>
            <person name="Karaoz U."/>
            <person name="Brodie E.L."/>
            <person name="Williams K.H."/>
            <person name="Hubbard S.S."/>
            <person name="Banfield J.F."/>
        </authorList>
    </citation>
    <scope>NUCLEOTIDE SEQUENCE [LARGE SCALE GENOMIC DNA]</scope>
</reference>
<protein>
    <recommendedName>
        <fullName evidence="2">SnoaL-like domain-containing protein</fullName>
    </recommendedName>
</protein>
<feature type="domain" description="SnoaL-like" evidence="2">
    <location>
        <begin position="29"/>
        <end position="128"/>
    </location>
</feature>
<evidence type="ECO:0000313" key="3">
    <source>
        <dbReference type="EMBL" id="OGI45355.1"/>
    </source>
</evidence>
<evidence type="ECO:0000313" key="4">
    <source>
        <dbReference type="Proteomes" id="UP000178885"/>
    </source>
</evidence>
<comment type="caution">
    <text evidence="3">The sequence shown here is derived from an EMBL/GenBank/DDBJ whole genome shotgun (WGS) entry which is preliminary data.</text>
</comment>
<dbReference type="Pfam" id="PF12680">
    <property type="entry name" value="SnoaL_2"/>
    <property type="match status" value="1"/>
</dbReference>
<dbReference type="EMBL" id="MFSU01000109">
    <property type="protein sequence ID" value="OGI45355.1"/>
    <property type="molecule type" value="Genomic_DNA"/>
</dbReference>
<feature type="chain" id="PRO_5009526708" description="SnoaL-like domain-containing protein" evidence="1">
    <location>
        <begin position="23"/>
        <end position="141"/>
    </location>
</feature>
<feature type="signal peptide" evidence="1">
    <location>
        <begin position="1"/>
        <end position="22"/>
    </location>
</feature>
<evidence type="ECO:0000259" key="2">
    <source>
        <dbReference type="Pfam" id="PF12680"/>
    </source>
</evidence>
<gene>
    <name evidence="3" type="ORF">A2151_01460</name>
</gene>
<dbReference type="Gene3D" id="3.10.450.50">
    <property type="match status" value="1"/>
</dbReference>
<proteinExistence type="predicted"/>